<evidence type="ECO:0000313" key="4">
    <source>
        <dbReference type="Proteomes" id="UP001439008"/>
    </source>
</evidence>
<protein>
    <submittedName>
        <fullName evidence="3">Uncharacterized protein</fullName>
    </submittedName>
</protein>
<comment type="caution">
    <text evidence="3">The sequence shown here is derived from an EMBL/GenBank/DDBJ whole genome shotgun (WGS) entry which is preliminary data.</text>
</comment>
<evidence type="ECO:0000313" key="3">
    <source>
        <dbReference type="EMBL" id="MES1920039.1"/>
    </source>
</evidence>
<keyword evidence="4" id="KW-1185">Reference proteome</keyword>
<dbReference type="PANTHER" id="PTHR47363:SF1">
    <property type="entry name" value="GLUCOKINASE"/>
    <property type="match status" value="1"/>
</dbReference>
<keyword evidence="1" id="KW-0808">Transferase</keyword>
<accession>A0ABV2AKR3</accession>
<dbReference type="Gene3D" id="3.40.367.20">
    <property type="match status" value="1"/>
</dbReference>
<gene>
    <name evidence="3" type="ORF">MHBO_001766</name>
</gene>
<dbReference type="EMBL" id="JBDODL010000486">
    <property type="protein sequence ID" value="MES1920039.1"/>
    <property type="molecule type" value="Genomic_DNA"/>
</dbReference>
<dbReference type="Gene3D" id="3.30.420.40">
    <property type="match status" value="1"/>
</dbReference>
<dbReference type="InterPro" id="IPR003836">
    <property type="entry name" value="Glucokinase"/>
</dbReference>
<dbReference type="SUPFAM" id="SSF53067">
    <property type="entry name" value="Actin-like ATPase domain"/>
    <property type="match status" value="1"/>
</dbReference>
<sequence>MPSVMRILASEKYLMVALEPTTVEIILLTPNYFRPNPLTAKSDIRKSYDPRNFNSMEDVLETFFGETSVGTNDVKMYVVISFHGPTEGNAKFVKFSDWNLNADTICKKFDIEEVFICNKTKLISHSLTANGNKSILSNFIDLNMGSTRNPDAVSIVIEFEPMTFMYVVKDAIESECDHIEFEPLNQEEVQINSFFKEFLDVQKVDIGDVLSRKGLDIIYAYCCEKNLGAVNNEISERVSNSKIPGKVICELAFEKEDEICEIAVETFTEILASQIGNMAMQFFPFGGIFIVGDFIPEFMKQVDVKVFRESFKDKDKSNLLTLIPFFLQKLDGRELELESTKHLLSKKLATKV</sequence>
<evidence type="ECO:0000256" key="1">
    <source>
        <dbReference type="ARBA" id="ARBA00022679"/>
    </source>
</evidence>
<organism evidence="3 4">
    <name type="scientific">Bonamia ostreae</name>
    <dbReference type="NCBI Taxonomy" id="126728"/>
    <lineage>
        <taxon>Eukaryota</taxon>
        <taxon>Sar</taxon>
        <taxon>Rhizaria</taxon>
        <taxon>Endomyxa</taxon>
        <taxon>Ascetosporea</taxon>
        <taxon>Haplosporida</taxon>
        <taxon>Bonamia</taxon>
    </lineage>
</organism>
<proteinExistence type="predicted"/>
<keyword evidence="2" id="KW-0418">Kinase</keyword>
<dbReference type="InterPro" id="IPR043129">
    <property type="entry name" value="ATPase_NBD"/>
</dbReference>
<dbReference type="PANTHER" id="PTHR47363">
    <property type="entry name" value="GLUCOKINASE"/>
    <property type="match status" value="1"/>
</dbReference>
<reference evidence="3 4" key="1">
    <citation type="journal article" date="2024" name="BMC Biol.">
        <title>Comparative genomics of Ascetosporea gives new insight into the evolutionary basis for animal parasitism in Rhizaria.</title>
        <authorList>
            <person name="Hiltunen Thoren M."/>
            <person name="Onut-Brannstrom I."/>
            <person name="Alfjorden A."/>
            <person name="Peckova H."/>
            <person name="Swords F."/>
            <person name="Hooper C."/>
            <person name="Holzer A.S."/>
            <person name="Bass D."/>
            <person name="Burki F."/>
        </authorList>
    </citation>
    <scope>NUCLEOTIDE SEQUENCE [LARGE SCALE GENOMIC DNA]</scope>
    <source>
        <strain evidence="3">20-A016</strain>
    </source>
</reference>
<dbReference type="Pfam" id="PF02685">
    <property type="entry name" value="Glucokinase"/>
    <property type="match status" value="1"/>
</dbReference>
<dbReference type="Proteomes" id="UP001439008">
    <property type="component" value="Unassembled WGS sequence"/>
</dbReference>
<evidence type="ECO:0000256" key="2">
    <source>
        <dbReference type="ARBA" id="ARBA00022777"/>
    </source>
</evidence>
<name>A0ABV2AKR3_9EUKA</name>